<organism evidence="2 3">
    <name type="scientific">Hungatella hathewayi DSM 13479</name>
    <dbReference type="NCBI Taxonomy" id="566550"/>
    <lineage>
        <taxon>Bacteria</taxon>
        <taxon>Bacillati</taxon>
        <taxon>Bacillota</taxon>
        <taxon>Clostridia</taxon>
        <taxon>Lachnospirales</taxon>
        <taxon>Lachnospiraceae</taxon>
        <taxon>Hungatella</taxon>
    </lineage>
</organism>
<dbReference type="RefSeq" id="WP_006771613.1">
    <property type="nucleotide sequence ID" value="NZ_GG667616.1"/>
</dbReference>
<gene>
    <name evidence="2" type="ORF">CLOSTHATH_01071</name>
</gene>
<dbReference type="PANTHER" id="PTHR21666">
    <property type="entry name" value="PEPTIDASE-RELATED"/>
    <property type="match status" value="1"/>
</dbReference>
<protein>
    <submittedName>
        <fullName evidence="2">Peptidase, M23 family</fullName>
    </submittedName>
</protein>
<name>D3ABU3_9FIRM</name>
<reference evidence="2 3" key="1">
    <citation type="submission" date="2010-01" db="EMBL/GenBank/DDBJ databases">
        <authorList>
            <person name="Weinstock G."/>
            <person name="Sodergren E."/>
            <person name="Clifton S."/>
            <person name="Fulton L."/>
            <person name="Fulton B."/>
            <person name="Courtney L."/>
            <person name="Fronick C."/>
            <person name="Harrison M."/>
            <person name="Strong C."/>
            <person name="Farmer C."/>
            <person name="Delahaunty K."/>
            <person name="Markovic C."/>
            <person name="Hall O."/>
            <person name="Minx P."/>
            <person name="Tomlinson C."/>
            <person name="Mitreva M."/>
            <person name="Nelson J."/>
            <person name="Hou S."/>
            <person name="Wollam A."/>
            <person name="Pepin K.H."/>
            <person name="Johnson M."/>
            <person name="Bhonagiri V."/>
            <person name="Nash W.E."/>
            <person name="Warren W."/>
            <person name="Chinwalla A."/>
            <person name="Mardis E.R."/>
            <person name="Wilson R.K."/>
        </authorList>
    </citation>
    <scope>NUCLEOTIDE SEQUENCE [LARGE SCALE GENOMIC DNA]</scope>
    <source>
        <strain evidence="2 3">DSM 13479</strain>
    </source>
</reference>
<dbReference type="EMBL" id="ACIO01000073">
    <property type="protein sequence ID" value="EFD00766.1"/>
    <property type="molecule type" value="Genomic_DNA"/>
</dbReference>
<dbReference type="InterPro" id="IPR016047">
    <property type="entry name" value="M23ase_b-sheet_dom"/>
</dbReference>
<proteinExistence type="predicted"/>
<sequence length="257" mass="28744">MNGSVLIQSLKQLWGIIVLEYKYHGDLPSIESYHPQVKYALPFSGEWVVVNGGVTEKTSHSWEIPTQRYAYDFVILDGAGSSFQGEETEAGSFYCYGRDILAPADGTVAEICTGNPDSRITKNRAASCNARDIRGNYVLICHSDGEYSLLAHLKPDSIRVSVGQSIKRGEKIAECGNSGNTSEPHLHFQVQLGKSFYSSPGLPVEFENIKVKKTLNYEKFDDRYLKEYSENYYPPFIGVGQTVYNVNTEGWNRDSII</sequence>
<comment type="caution">
    <text evidence="2">The sequence shown here is derived from an EMBL/GenBank/DDBJ whole genome shotgun (WGS) entry which is preliminary data.</text>
</comment>
<dbReference type="PANTHER" id="PTHR21666:SF270">
    <property type="entry name" value="MUREIN HYDROLASE ACTIVATOR ENVC"/>
    <property type="match status" value="1"/>
</dbReference>
<evidence type="ECO:0000313" key="2">
    <source>
        <dbReference type="EMBL" id="EFD00766.1"/>
    </source>
</evidence>
<dbReference type="GeneID" id="93153003"/>
<dbReference type="CDD" id="cd12797">
    <property type="entry name" value="M23_peptidase"/>
    <property type="match status" value="1"/>
</dbReference>
<dbReference type="InterPro" id="IPR050570">
    <property type="entry name" value="Cell_wall_metabolism_enzyme"/>
</dbReference>
<accession>D3ABU3</accession>
<dbReference type="HOGENOM" id="CLU_075482_1_0_9"/>
<dbReference type="SUPFAM" id="SSF51261">
    <property type="entry name" value="Duplicated hybrid motif"/>
    <property type="match status" value="1"/>
</dbReference>
<evidence type="ECO:0000313" key="3">
    <source>
        <dbReference type="Proteomes" id="UP000004968"/>
    </source>
</evidence>
<dbReference type="InterPro" id="IPR011055">
    <property type="entry name" value="Dup_hybrid_motif"/>
</dbReference>
<dbReference type="Proteomes" id="UP000004968">
    <property type="component" value="Unassembled WGS sequence"/>
</dbReference>
<evidence type="ECO:0000259" key="1">
    <source>
        <dbReference type="Pfam" id="PF01551"/>
    </source>
</evidence>
<feature type="domain" description="M23ase beta-sheet core" evidence="1">
    <location>
        <begin position="96"/>
        <end position="192"/>
    </location>
</feature>
<dbReference type="GO" id="GO:0004222">
    <property type="term" value="F:metalloendopeptidase activity"/>
    <property type="evidence" value="ECO:0007669"/>
    <property type="project" value="TreeGrafter"/>
</dbReference>
<dbReference type="Pfam" id="PF01551">
    <property type="entry name" value="Peptidase_M23"/>
    <property type="match status" value="1"/>
</dbReference>
<dbReference type="AlphaFoldDB" id="D3ABU3"/>
<dbReference type="Gene3D" id="2.70.70.10">
    <property type="entry name" value="Glucose Permease (Domain IIA)"/>
    <property type="match status" value="1"/>
</dbReference>